<evidence type="ECO:0000256" key="1">
    <source>
        <dbReference type="SAM" id="Phobius"/>
    </source>
</evidence>
<feature type="transmembrane region" description="Helical" evidence="1">
    <location>
        <begin position="48"/>
        <end position="67"/>
    </location>
</feature>
<keyword evidence="1" id="KW-1133">Transmembrane helix</keyword>
<keyword evidence="1" id="KW-0472">Membrane</keyword>
<dbReference type="GO" id="GO:0008237">
    <property type="term" value="F:metallopeptidase activity"/>
    <property type="evidence" value="ECO:0007669"/>
    <property type="project" value="UniProtKB-KW"/>
</dbReference>
<accession>A0A8J6TER4</accession>
<sequence>MINRKALTIFIVIAFLIAWPLFLLPLAFKNEDAQIQQIVTTVAYSLAMWGPGIAAIVATLTSGGSFRDLNLGRLGPKRFYIWAWLLFPILTVVAGLVTVLFGIGEFDPNLTTVNETIAALPDTGALTSSLLIAIQIGAALTIAPLINVIFALGEELGWRGFLLPKLLPLGQWKAILISNLIWGFWHAPAIVMGLNYPGYPIAGVFMMVVFTLLVGIIMSWLYLNTKSPWTPALAHGSLNAIASLPILFLIPGIDLAIGGTLASVMGWIPLAIFVLWLLGSRRVPVIIESLKAENIDQR</sequence>
<dbReference type="Pfam" id="PF02517">
    <property type="entry name" value="Rce1-like"/>
    <property type="match status" value="1"/>
</dbReference>
<feature type="transmembrane region" description="Helical" evidence="1">
    <location>
        <begin position="7"/>
        <end position="28"/>
    </location>
</feature>
<dbReference type="GO" id="GO:0080120">
    <property type="term" value="P:CAAX-box protein maturation"/>
    <property type="evidence" value="ECO:0007669"/>
    <property type="project" value="UniProtKB-ARBA"/>
</dbReference>
<feature type="transmembrane region" description="Helical" evidence="1">
    <location>
        <begin position="200"/>
        <end position="223"/>
    </location>
</feature>
<comment type="caution">
    <text evidence="3">The sequence shown here is derived from an EMBL/GenBank/DDBJ whole genome shotgun (WGS) entry which is preliminary data.</text>
</comment>
<keyword evidence="1" id="KW-0812">Transmembrane</keyword>
<dbReference type="GO" id="GO:0004175">
    <property type="term" value="F:endopeptidase activity"/>
    <property type="evidence" value="ECO:0007669"/>
    <property type="project" value="UniProtKB-ARBA"/>
</dbReference>
<dbReference type="InterPro" id="IPR003675">
    <property type="entry name" value="Rce1/LyrA-like_dom"/>
</dbReference>
<dbReference type="PANTHER" id="PTHR35797:SF1">
    <property type="entry name" value="PROTEASE"/>
    <property type="match status" value="1"/>
</dbReference>
<evidence type="ECO:0000313" key="4">
    <source>
        <dbReference type="Proteomes" id="UP000614469"/>
    </source>
</evidence>
<proteinExistence type="predicted"/>
<evidence type="ECO:0000313" key="3">
    <source>
        <dbReference type="EMBL" id="MBC8335501.1"/>
    </source>
</evidence>
<dbReference type="EMBL" id="JACNJN010000112">
    <property type="protein sequence ID" value="MBC8335501.1"/>
    <property type="molecule type" value="Genomic_DNA"/>
</dbReference>
<name>A0A8J6TER4_9CHLR</name>
<dbReference type="PANTHER" id="PTHR35797">
    <property type="entry name" value="PROTEASE-RELATED"/>
    <property type="match status" value="1"/>
</dbReference>
<gene>
    <name evidence="3" type="ORF">H8E29_09565</name>
</gene>
<keyword evidence="3" id="KW-0482">Metalloprotease</keyword>
<feature type="transmembrane region" description="Helical" evidence="1">
    <location>
        <begin position="174"/>
        <end position="194"/>
    </location>
</feature>
<dbReference type="Proteomes" id="UP000614469">
    <property type="component" value="Unassembled WGS sequence"/>
</dbReference>
<feature type="transmembrane region" description="Helical" evidence="1">
    <location>
        <begin position="256"/>
        <end position="278"/>
    </location>
</feature>
<keyword evidence="3" id="KW-0378">Hydrolase</keyword>
<reference evidence="3 4" key="1">
    <citation type="submission" date="2020-08" db="EMBL/GenBank/DDBJ databases">
        <title>Bridging the membrane lipid divide: bacteria of the FCB group superphylum have the potential to synthesize archaeal ether lipids.</title>
        <authorList>
            <person name="Villanueva L."/>
            <person name="Von Meijenfeldt F.A.B."/>
            <person name="Westbye A.B."/>
            <person name="Yadav S."/>
            <person name="Hopmans E.C."/>
            <person name="Dutilh B.E."/>
            <person name="Sinninghe Damste J.S."/>
        </authorList>
    </citation>
    <scope>NUCLEOTIDE SEQUENCE [LARGE SCALE GENOMIC DNA]</scope>
    <source>
        <strain evidence="3">NIOZ-UU36</strain>
    </source>
</reference>
<feature type="transmembrane region" description="Helical" evidence="1">
    <location>
        <begin position="232"/>
        <end position="250"/>
    </location>
</feature>
<evidence type="ECO:0000259" key="2">
    <source>
        <dbReference type="Pfam" id="PF02517"/>
    </source>
</evidence>
<feature type="transmembrane region" description="Helical" evidence="1">
    <location>
        <begin position="130"/>
        <end position="153"/>
    </location>
</feature>
<dbReference type="InterPro" id="IPR042150">
    <property type="entry name" value="MmRce1-like"/>
</dbReference>
<feature type="domain" description="CAAX prenyl protease 2/Lysostaphin resistance protein A-like" evidence="2">
    <location>
        <begin position="141"/>
        <end position="241"/>
    </location>
</feature>
<dbReference type="AlphaFoldDB" id="A0A8J6TER4"/>
<keyword evidence="3" id="KW-0645">Protease</keyword>
<protein>
    <submittedName>
        <fullName evidence="3">CPBP family intramembrane metalloprotease</fullName>
    </submittedName>
</protein>
<feature type="transmembrane region" description="Helical" evidence="1">
    <location>
        <begin position="79"/>
        <end position="103"/>
    </location>
</feature>
<organism evidence="3 4">
    <name type="scientific">Candidatus Desulfolinea nitratireducens</name>
    <dbReference type="NCBI Taxonomy" id="2841698"/>
    <lineage>
        <taxon>Bacteria</taxon>
        <taxon>Bacillati</taxon>
        <taxon>Chloroflexota</taxon>
        <taxon>Anaerolineae</taxon>
        <taxon>Anaerolineales</taxon>
        <taxon>Anaerolineales incertae sedis</taxon>
        <taxon>Candidatus Desulfolinea</taxon>
    </lineage>
</organism>